<dbReference type="GO" id="GO:0070814">
    <property type="term" value="P:hydrogen sulfide biosynthetic process"/>
    <property type="evidence" value="ECO:0007669"/>
    <property type="project" value="UniProtKB-UniRule"/>
</dbReference>
<dbReference type="NCBIfam" id="TIGR00455">
    <property type="entry name" value="apsK"/>
    <property type="match status" value="1"/>
</dbReference>
<evidence type="ECO:0000256" key="6">
    <source>
        <dbReference type="HAMAP-Rule" id="MF_00065"/>
    </source>
</evidence>
<name>A0A9X8D3I3_9BURK</name>
<comment type="function">
    <text evidence="6 7">Catalyzes the synthesis of activated sulfate.</text>
</comment>
<accession>A0A9X8D3I3</accession>
<dbReference type="PANTHER" id="PTHR42700">
    <property type="entry name" value="SULFATE ADENYLYLTRANSFERASE"/>
    <property type="match status" value="1"/>
</dbReference>
<comment type="pathway">
    <text evidence="6 7">Sulfur metabolism; hydrogen sulfide biosynthesis; sulfite from sulfate: step 2/3.</text>
</comment>
<dbReference type="CDD" id="cd02027">
    <property type="entry name" value="APSK"/>
    <property type="match status" value="1"/>
</dbReference>
<keyword evidence="8" id="KW-0812">Transmembrane</keyword>
<evidence type="ECO:0000256" key="3">
    <source>
        <dbReference type="ARBA" id="ARBA00022679"/>
    </source>
</evidence>
<proteinExistence type="inferred from homology"/>
<dbReference type="GO" id="GO:0004020">
    <property type="term" value="F:adenylylsulfate kinase activity"/>
    <property type="evidence" value="ECO:0007669"/>
    <property type="project" value="UniProtKB-UniRule"/>
</dbReference>
<dbReference type="Proteomes" id="UP000265619">
    <property type="component" value="Unassembled WGS sequence"/>
</dbReference>
<evidence type="ECO:0000313" key="11">
    <source>
        <dbReference type="Proteomes" id="UP000265619"/>
    </source>
</evidence>
<gene>
    <name evidence="6 10" type="primary">cysC</name>
    <name evidence="10" type="ORF">D3H34_17975</name>
</gene>
<keyword evidence="6 7" id="KW-0418">Kinase</keyword>
<feature type="transmembrane region" description="Helical" evidence="8">
    <location>
        <begin position="78"/>
        <end position="97"/>
    </location>
</feature>
<evidence type="ECO:0000256" key="7">
    <source>
        <dbReference type="RuleBase" id="RU004347"/>
    </source>
</evidence>
<feature type="active site" description="Phosphoserine intermediate" evidence="6">
    <location>
        <position position="95"/>
    </location>
</feature>
<comment type="caution">
    <text evidence="10">The sequence shown here is derived from an EMBL/GenBank/DDBJ whole genome shotgun (WGS) entry which is preliminary data.</text>
</comment>
<evidence type="ECO:0000256" key="5">
    <source>
        <dbReference type="ARBA" id="ARBA00022840"/>
    </source>
</evidence>
<dbReference type="GO" id="GO:0004781">
    <property type="term" value="F:sulfate adenylyltransferase (ATP) activity"/>
    <property type="evidence" value="ECO:0007669"/>
    <property type="project" value="TreeGrafter"/>
</dbReference>
<dbReference type="InterPro" id="IPR059117">
    <property type="entry name" value="APS_kinase_dom"/>
</dbReference>
<dbReference type="InterPro" id="IPR002891">
    <property type="entry name" value="APS"/>
</dbReference>
<keyword evidence="6" id="KW-0597">Phosphoprotein</keyword>
<dbReference type="Pfam" id="PF01583">
    <property type="entry name" value="APS_kinase"/>
    <property type="match status" value="1"/>
</dbReference>
<sequence>MDNAGHARLKDATPCVVWLTGISGAGKSTVARKVETRLHALGRHTVLLDGDDMRRGLNRDLGFTDADRMESTRRVAEVAALMRAAGLTVIVALISPFRSARAMARSLVPAGAFFEIHVDTPIEIAEARDPKSLYRKARRGEIADFTGIDSPYEAPERPELRLDGAHASPDALADQVIELLRATEQAGR</sequence>
<keyword evidence="3 6" id="KW-0808">Transferase</keyword>
<dbReference type="GO" id="GO:0010134">
    <property type="term" value="P:sulfate assimilation via adenylyl sulfate reduction"/>
    <property type="evidence" value="ECO:0007669"/>
    <property type="project" value="TreeGrafter"/>
</dbReference>
<dbReference type="Gene3D" id="3.40.50.300">
    <property type="entry name" value="P-loop containing nucleotide triphosphate hydrolases"/>
    <property type="match status" value="1"/>
</dbReference>
<comment type="similarity">
    <text evidence="6 7">Belongs to the APS kinase family.</text>
</comment>
<keyword evidence="8" id="KW-0472">Membrane</keyword>
<evidence type="ECO:0000256" key="2">
    <source>
        <dbReference type="ARBA" id="ARBA00012121"/>
    </source>
</evidence>
<keyword evidence="11" id="KW-1185">Reference proteome</keyword>
<dbReference type="InterPro" id="IPR050512">
    <property type="entry name" value="Sulf_AdTrans/APS_kinase"/>
</dbReference>
<dbReference type="GO" id="GO:0005524">
    <property type="term" value="F:ATP binding"/>
    <property type="evidence" value="ECO:0007669"/>
    <property type="project" value="UniProtKB-UniRule"/>
</dbReference>
<organism evidence="10 11">
    <name type="scientific">Acidovorax cavernicola</name>
    <dbReference type="NCBI Taxonomy" id="1675792"/>
    <lineage>
        <taxon>Bacteria</taxon>
        <taxon>Pseudomonadati</taxon>
        <taxon>Pseudomonadota</taxon>
        <taxon>Betaproteobacteria</taxon>
        <taxon>Burkholderiales</taxon>
        <taxon>Comamonadaceae</taxon>
        <taxon>Acidovorax</taxon>
    </lineage>
</organism>
<dbReference type="GO" id="GO:0005737">
    <property type="term" value="C:cytoplasm"/>
    <property type="evidence" value="ECO:0007669"/>
    <property type="project" value="TreeGrafter"/>
</dbReference>
<dbReference type="GO" id="GO:0019379">
    <property type="term" value="P:sulfate assimilation, phosphoadenylyl sulfate reduction by phosphoadenylyl-sulfate reductase (thioredoxin)"/>
    <property type="evidence" value="ECO:0007669"/>
    <property type="project" value="TreeGrafter"/>
</dbReference>
<dbReference type="EC" id="2.7.1.25" evidence="2 6"/>
<dbReference type="SUPFAM" id="SSF52540">
    <property type="entry name" value="P-loop containing nucleoside triphosphate hydrolases"/>
    <property type="match status" value="1"/>
</dbReference>
<keyword evidence="8" id="KW-1133">Transmembrane helix</keyword>
<evidence type="ECO:0000313" key="10">
    <source>
        <dbReference type="EMBL" id="RIX77954.1"/>
    </source>
</evidence>
<dbReference type="OrthoDB" id="9804504at2"/>
<feature type="binding site" evidence="6">
    <location>
        <begin position="21"/>
        <end position="28"/>
    </location>
    <ligand>
        <name>ATP</name>
        <dbReference type="ChEBI" id="CHEBI:30616"/>
    </ligand>
</feature>
<dbReference type="NCBIfam" id="NF003013">
    <property type="entry name" value="PRK03846.1"/>
    <property type="match status" value="1"/>
</dbReference>
<evidence type="ECO:0000256" key="8">
    <source>
        <dbReference type="SAM" id="Phobius"/>
    </source>
</evidence>
<evidence type="ECO:0000256" key="1">
    <source>
        <dbReference type="ARBA" id="ARBA00001823"/>
    </source>
</evidence>
<dbReference type="PANTHER" id="PTHR42700:SF1">
    <property type="entry name" value="SULFATE ADENYLYLTRANSFERASE"/>
    <property type="match status" value="1"/>
</dbReference>
<dbReference type="AlphaFoldDB" id="A0A9X8D3I3"/>
<protein>
    <recommendedName>
        <fullName evidence="2 6">Adenylyl-sulfate kinase</fullName>
        <ecNumber evidence="2 6">2.7.1.25</ecNumber>
    </recommendedName>
    <alternativeName>
        <fullName evidence="6">APS kinase</fullName>
    </alternativeName>
    <alternativeName>
        <fullName evidence="6">ATP adenosine-5'-phosphosulfate 3'-phosphotransferase</fullName>
    </alternativeName>
    <alternativeName>
        <fullName evidence="6">Adenosine-5'-phosphosulfate kinase</fullName>
    </alternativeName>
</protein>
<feature type="domain" description="APS kinase" evidence="9">
    <location>
        <begin position="14"/>
        <end position="163"/>
    </location>
</feature>
<keyword evidence="5 6" id="KW-0067">ATP-binding</keyword>
<comment type="catalytic activity">
    <reaction evidence="1 6 7">
        <text>adenosine 5'-phosphosulfate + ATP = 3'-phosphoadenylyl sulfate + ADP + H(+)</text>
        <dbReference type="Rhea" id="RHEA:24152"/>
        <dbReference type="ChEBI" id="CHEBI:15378"/>
        <dbReference type="ChEBI" id="CHEBI:30616"/>
        <dbReference type="ChEBI" id="CHEBI:58243"/>
        <dbReference type="ChEBI" id="CHEBI:58339"/>
        <dbReference type="ChEBI" id="CHEBI:456216"/>
        <dbReference type="EC" id="2.7.1.25"/>
    </reaction>
</comment>
<keyword evidence="4 6" id="KW-0547">Nucleotide-binding</keyword>
<reference evidence="10 11" key="1">
    <citation type="submission" date="2018-09" db="EMBL/GenBank/DDBJ databases">
        <title>Acidovorax cavernicola nov. sp. isolated from Gruta de las Maravillas (Aracena, Spain).</title>
        <authorList>
            <person name="Jurado V."/>
            <person name="Gutierrez-Patricio S."/>
            <person name="Gonzalez-Pimentel J.L."/>
            <person name="Miller A.Z."/>
            <person name="Laiz L."/>
            <person name="Saiz-Jimenez C."/>
        </authorList>
    </citation>
    <scope>NUCLEOTIDE SEQUENCE [LARGE SCALE GENOMIC DNA]</scope>
    <source>
        <strain evidence="10 11">1011MAR4D40.2</strain>
    </source>
</reference>
<evidence type="ECO:0000259" key="9">
    <source>
        <dbReference type="Pfam" id="PF01583"/>
    </source>
</evidence>
<dbReference type="InterPro" id="IPR027417">
    <property type="entry name" value="P-loop_NTPase"/>
</dbReference>
<evidence type="ECO:0000256" key="4">
    <source>
        <dbReference type="ARBA" id="ARBA00022741"/>
    </source>
</evidence>
<dbReference type="HAMAP" id="MF_00065">
    <property type="entry name" value="Adenylyl_sulf_kinase"/>
    <property type="match status" value="1"/>
</dbReference>
<dbReference type="EMBL" id="QXMN01000022">
    <property type="protein sequence ID" value="RIX77954.1"/>
    <property type="molecule type" value="Genomic_DNA"/>
</dbReference>